<dbReference type="EMBL" id="CAADRN010000021">
    <property type="protein sequence ID" value="VFU11413.1"/>
    <property type="molecule type" value="Genomic_DNA"/>
</dbReference>
<protein>
    <submittedName>
        <fullName evidence="1">Putative NADP-reducing hydrogenase subunit HndC</fullName>
        <ecNumber evidence="1">1.12.1.3</ecNumber>
    </submittedName>
</protein>
<keyword evidence="1" id="KW-0560">Oxidoreductase</keyword>
<name>A0A485LWG4_9ZZZZ</name>
<dbReference type="GO" id="GO:0050583">
    <property type="term" value="F:hydrogen dehydrogenase (NADP+) activity"/>
    <property type="evidence" value="ECO:0007669"/>
    <property type="project" value="UniProtKB-EC"/>
</dbReference>
<dbReference type="EC" id="1.12.1.3" evidence="1"/>
<evidence type="ECO:0000313" key="1">
    <source>
        <dbReference type="EMBL" id="VFU11413.1"/>
    </source>
</evidence>
<dbReference type="AlphaFoldDB" id="A0A485LWG4"/>
<gene>
    <name evidence="1" type="primary">hndC</name>
    <name evidence="1" type="ORF">SCFA_1170009</name>
</gene>
<reference evidence="1" key="1">
    <citation type="submission" date="2019-03" db="EMBL/GenBank/DDBJ databases">
        <authorList>
            <person name="Hao L."/>
        </authorList>
    </citation>
    <scope>NUCLEOTIDE SEQUENCE</scope>
</reference>
<accession>A0A485LWG4</accession>
<sequence length="39" mass="4063">MAKCLRQAIQKGIRKDVADLGGEAGIYAGAGDTENRATL</sequence>
<organism evidence="1">
    <name type="scientific">anaerobic digester metagenome</name>
    <dbReference type="NCBI Taxonomy" id="1263854"/>
    <lineage>
        <taxon>unclassified sequences</taxon>
        <taxon>metagenomes</taxon>
        <taxon>ecological metagenomes</taxon>
    </lineage>
</organism>
<proteinExistence type="predicted"/>